<name>A0A381W041_9ZZZZ</name>
<feature type="non-terminal residue" evidence="1">
    <location>
        <position position="62"/>
    </location>
</feature>
<reference evidence="1" key="1">
    <citation type="submission" date="2018-05" db="EMBL/GenBank/DDBJ databases">
        <authorList>
            <person name="Lanie J.A."/>
            <person name="Ng W.-L."/>
            <person name="Kazmierczak K.M."/>
            <person name="Andrzejewski T.M."/>
            <person name="Davidsen T.M."/>
            <person name="Wayne K.J."/>
            <person name="Tettelin H."/>
            <person name="Glass J.I."/>
            <person name="Rusch D."/>
            <person name="Podicherti R."/>
            <person name="Tsui H.-C.T."/>
            <person name="Winkler M.E."/>
        </authorList>
    </citation>
    <scope>NUCLEOTIDE SEQUENCE</scope>
</reference>
<dbReference type="EMBL" id="UINC01010295">
    <property type="protein sequence ID" value="SVA45854.1"/>
    <property type="molecule type" value="Genomic_DNA"/>
</dbReference>
<organism evidence="1">
    <name type="scientific">marine metagenome</name>
    <dbReference type="NCBI Taxonomy" id="408172"/>
    <lineage>
        <taxon>unclassified sequences</taxon>
        <taxon>metagenomes</taxon>
        <taxon>ecological metagenomes</taxon>
    </lineage>
</organism>
<proteinExistence type="predicted"/>
<protein>
    <submittedName>
        <fullName evidence="1">Uncharacterized protein</fullName>
    </submittedName>
</protein>
<accession>A0A381W041</accession>
<gene>
    <name evidence="1" type="ORF">METZ01_LOCUS98708</name>
</gene>
<sequence length="62" mass="6820">MICDISLETTYFEVPWGGGKQKQRNGKVLLATADVAVGVGVDTWGLDWVPPYFCISAQFDKP</sequence>
<dbReference type="AlphaFoldDB" id="A0A381W041"/>
<evidence type="ECO:0000313" key="1">
    <source>
        <dbReference type="EMBL" id="SVA45854.1"/>
    </source>
</evidence>